<evidence type="ECO:0000313" key="1">
    <source>
        <dbReference type="EMBL" id="RAH69117.1"/>
    </source>
</evidence>
<keyword evidence="2" id="KW-1185">Reference proteome</keyword>
<dbReference type="EMBL" id="KZ824962">
    <property type="protein sequence ID" value="RAH69117.1"/>
    <property type="molecule type" value="Genomic_DNA"/>
</dbReference>
<organism evidence="1 2">
    <name type="scientific">Aspergillus aculeatinus CBS 121060</name>
    <dbReference type="NCBI Taxonomy" id="1448322"/>
    <lineage>
        <taxon>Eukaryota</taxon>
        <taxon>Fungi</taxon>
        <taxon>Dikarya</taxon>
        <taxon>Ascomycota</taxon>
        <taxon>Pezizomycotina</taxon>
        <taxon>Eurotiomycetes</taxon>
        <taxon>Eurotiomycetidae</taxon>
        <taxon>Eurotiales</taxon>
        <taxon>Aspergillaceae</taxon>
        <taxon>Aspergillus</taxon>
        <taxon>Aspergillus subgen. Circumdati</taxon>
    </lineage>
</organism>
<accession>A0ACD1H676</accession>
<reference evidence="1" key="1">
    <citation type="submission" date="2018-02" db="EMBL/GenBank/DDBJ databases">
        <title>The genomes of Aspergillus section Nigri reveals drivers in fungal speciation.</title>
        <authorList>
            <consortium name="DOE Joint Genome Institute"/>
            <person name="Vesth T.C."/>
            <person name="Nybo J."/>
            <person name="Theobald S."/>
            <person name="Brandl J."/>
            <person name="Frisvad J.C."/>
            <person name="Nielsen K.F."/>
            <person name="Lyhne E.K."/>
            <person name="Kogle M.E."/>
            <person name="Kuo A."/>
            <person name="Riley R."/>
            <person name="Clum A."/>
            <person name="Nolan M."/>
            <person name="Lipzen A."/>
            <person name="Salamov A."/>
            <person name="Henrissat B."/>
            <person name="Wiebenga A."/>
            <person name="De vries R.P."/>
            <person name="Grigoriev I.V."/>
            <person name="Mortensen U.H."/>
            <person name="Andersen M.R."/>
            <person name="Baker S.E."/>
        </authorList>
    </citation>
    <scope>NUCLEOTIDE SEQUENCE</scope>
    <source>
        <strain evidence="1">CBS 121060</strain>
    </source>
</reference>
<name>A0ACD1H676_9EURO</name>
<gene>
    <name evidence="1" type="ORF">BO66DRAFT_351725</name>
</gene>
<evidence type="ECO:0000313" key="2">
    <source>
        <dbReference type="Proteomes" id="UP000249661"/>
    </source>
</evidence>
<dbReference type="Proteomes" id="UP000249661">
    <property type="component" value="Unassembled WGS sequence"/>
</dbReference>
<sequence>MGESLRVKEAFAAATRFLDPVLQREEIQKHRGKSLLDILLGSNSSETCGEDVSKRRTVIGKALEILSSVHTAFVTPLSDADNEALCHSSADAEDAALEDAKRRRLLHALLDLISLEGIYPSLSQGVAIPLQKRVISVLPAGVIAQQEQAPAHERPQDETLLEKIIIELTDIVFDARPSIQPVVRGRILSDMISGLSDLGYNSIGMLDDQKLHYRHGLTKLIEETPSTVVLSTLSPFLQSEPAPWFKSVVSGFLSRIPLRPDGVLQTMMFLASQLAPSLGVESQTQVSNGPHFTVQAIMQTSRLLSSVPRGMDTDEYFTAIAPQLLNLIDGEDPDLRKTAAYVVGNGILSKRSYGSRGTIGHSIFLVPIFEALAASLSSSSRLWLTSKDECQTSSGQVLVDEALLMLAIDRLTSLVLQPPNPGLVKRVVHPVLLPLWGLACYALEHQATVLHGKVLTILQAYFGLSGGLEPLKKLVDNLLWDGGPAWTYGIQPQKSVSLVKRDSAETGRNIIRLVDNLQSRAKLFLSVLGADPNSEERTGDIFLYVSERWLVRPSNESEILTSMRLTQEDEDSSNLIRKLVSAKLAETLLDNFKDTLSRRPLRVLELIKQIIDGELHGAYTRKKKRTDQTSGKMSLSSLASIVNTEEAGQEADPQLDSTESLPAVFSLLSTVLASPEFTTSPETVPVLESIKSKLDELIPYLPPSLSKAGTTASMLAEIQLSEQSSDSTSAAKTSSEISDFETHRRALTNLNSDLAPIQAEGFSLLSTLIKKSSPVLDIPSTLTLLLSILTDPSDEPLTNDEFVYLNAINLIGTLASRHPRTVLKTLVDRYIDRPEASGGHVDQRLKIGEALLRTVQDLGEALTGEPARLLGEGMLTVAGRRAHKPEAQKDRRERLAAEQRKKEREARKQEREAKEIIMPSGWSLGPSSQTTTTDTATNPLDDENEDDDDDEKHIPGQLAHYENIIAAWSAGSKSDAEPDDLRVRASALSILATAIRTNILGLGPSILSAAVDLALATLTMEPEPESAILRRASAVLLSDVLKAMDTVREEKGADALGFGFSLAERNSAAAVGSNSTTVIGNIPRMLRTLTFVESGEMDPIVRGHVRVVVESLEAWLEKALMWGIGAASRGAAAAAADHNNNEGPRLELGDRIAGLRIDPLAGTREASLRPRIEEIE</sequence>
<protein>
    <submittedName>
        <fullName evidence="1">Uncharacterized protein</fullName>
    </submittedName>
</protein>
<proteinExistence type="predicted"/>